<sequence>MKSPPCAPAWRSSTLADRSFHSLTALTIAVLLSALLSAAPAFAQSFEDGRAATRQGDPATAIAIWTPLAEAGNPEAQYWLAESFWGGWWGVPENLERRAFWHMQAAGQGHVPSYVQLGGMYAHGHHFAQDDGAAAEWYARAAEAGNADGQYHLGYFYYEGRGVLRDFGRAYGLWRQAAAQGHVAARNVLCAEIADYCEE</sequence>
<dbReference type="PANTHER" id="PTHR11102:SF160">
    <property type="entry name" value="ERAD-ASSOCIATED E3 UBIQUITIN-PROTEIN LIGASE COMPONENT HRD3"/>
    <property type="match status" value="1"/>
</dbReference>
<dbReference type="Pfam" id="PF08238">
    <property type="entry name" value="Sel1"/>
    <property type="match status" value="3"/>
</dbReference>
<evidence type="ECO:0000256" key="1">
    <source>
        <dbReference type="SAM" id="SignalP"/>
    </source>
</evidence>
<evidence type="ECO:0000313" key="3">
    <source>
        <dbReference type="Proteomes" id="UP000322080"/>
    </source>
</evidence>
<dbReference type="PANTHER" id="PTHR11102">
    <property type="entry name" value="SEL-1-LIKE PROTEIN"/>
    <property type="match status" value="1"/>
</dbReference>
<feature type="signal peptide" evidence="1">
    <location>
        <begin position="1"/>
        <end position="43"/>
    </location>
</feature>
<dbReference type="AlphaFoldDB" id="A0A5D0RIL8"/>
<name>A0A5D0RIL8_9RHOB</name>
<reference evidence="2 3" key="1">
    <citation type="submission" date="2019-08" db="EMBL/GenBank/DDBJ databases">
        <title>Identification of a novel species of the genus Boseongicola.</title>
        <authorList>
            <person name="Zhang X.-Q."/>
        </authorList>
    </citation>
    <scope>NUCLEOTIDE SEQUENCE [LARGE SCALE GENOMIC DNA]</scope>
    <source>
        <strain evidence="2 3">HY14</strain>
    </source>
</reference>
<proteinExistence type="predicted"/>
<comment type="caution">
    <text evidence="2">The sequence shown here is derived from an EMBL/GenBank/DDBJ whole genome shotgun (WGS) entry which is preliminary data.</text>
</comment>
<dbReference type="InterPro" id="IPR050767">
    <property type="entry name" value="Sel1_AlgK"/>
</dbReference>
<evidence type="ECO:0000313" key="2">
    <source>
        <dbReference type="EMBL" id="TYB80781.1"/>
    </source>
</evidence>
<protein>
    <submittedName>
        <fullName evidence="2">Sel1 repeat family protein</fullName>
    </submittedName>
</protein>
<accession>A0A5D0RIL8</accession>
<dbReference type="Gene3D" id="1.25.40.10">
    <property type="entry name" value="Tetratricopeptide repeat domain"/>
    <property type="match status" value="1"/>
</dbReference>
<dbReference type="EMBL" id="VSIY01000010">
    <property type="protein sequence ID" value="TYB80781.1"/>
    <property type="molecule type" value="Genomic_DNA"/>
</dbReference>
<gene>
    <name evidence="2" type="ORF">FVF75_12080</name>
</gene>
<organism evidence="2 3">
    <name type="scientific">Maritimibacter fusiformis</name>
    <dbReference type="NCBI Taxonomy" id="2603819"/>
    <lineage>
        <taxon>Bacteria</taxon>
        <taxon>Pseudomonadati</taxon>
        <taxon>Pseudomonadota</taxon>
        <taxon>Alphaproteobacteria</taxon>
        <taxon>Rhodobacterales</taxon>
        <taxon>Roseobacteraceae</taxon>
        <taxon>Maritimibacter</taxon>
    </lineage>
</organism>
<keyword evidence="1" id="KW-0732">Signal</keyword>
<dbReference type="SUPFAM" id="SSF81901">
    <property type="entry name" value="HCP-like"/>
    <property type="match status" value="1"/>
</dbReference>
<keyword evidence="3" id="KW-1185">Reference proteome</keyword>
<dbReference type="SMART" id="SM00671">
    <property type="entry name" value="SEL1"/>
    <property type="match status" value="3"/>
</dbReference>
<feature type="chain" id="PRO_5022790885" evidence="1">
    <location>
        <begin position="44"/>
        <end position="199"/>
    </location>
</feature>
<dbReference type="Proteomes" id="UP000322080">
    <property type="component" value="Unassembled WGS sequence"/>
</dbReference>
<dbReference type="InterPro" id="IPR011990">
    <property type="entry name" value="TPR-like_helical_dom_sf"/>
</dbReference>
<dbReference type="InterPro" id="IPR006597">
    <property type="entry name" value="Sel1-like"/>
</dbReference>